<dbReference type="CDD" id="cd01949">
    <property type="entry name" value="GGDEF"/>
    <property type="match status" value="1"/>
</dbReference>
<evidence type="ECO:0000259" key="3">
    <source>
        <dbReference type="PROSITE" id="PS50887"/>
    </source>
</evidence>
<dbReference type="PANTHER" id="PTHR45138:SF9">
    <property type="entry name" value="DIGUANYLATE CYCLASE DGCM-RELATED"/>
    <property type="match status" value="1"/>
</dbReference>
<dbReference type="InterPro" id="IPR029787">
    <property type="entry name" value="Nucleotide_cyclase"/>
</dbReference>
<accession>A0A0S4KV84</accession>
<dbReference type="InterPro" id="IPR050469">
    <property type="entry name" value="Diguanylate_Cyclase"/>
</dbReference>
<organism evidence="4 5">
    <name type="scientific">Candidatus Nitrospira inopinata</name>
    <dbReference type="NCBI Taxonomy" id="1715989"/>
    <lineage>
        <taxon>Bacteria</taxon>
        <taxon>Pseudomonadati</taxon>
        <taxon>Nitrospirota</taxon>
        <taxon>Nitrospiria</taxon>
        <taxon>Nitrospirales</taxon>
        <taxon>Nitrospiraceae</taxon>
        <taxon>Nitrospira</taxon>
    </lineage>
</organism>
<comment type="catalytic activity">
    <reaction evidence="2">
        <text>2 GTP = 3',3'-c-di-GMP + 2 diphosphate</text>
        <dbReference type="Rhea" id="RHEA:24898"/>
        <dbReference type="ChEBI" id="CHEBI:33019"/>
        <dbReference type="ChEBI" id="CHEBI:37565"/>
        <dbReference type="ChEBI" id="CHEBI:58805"/>
        <dbReference type="EC" id="2.7.7.65"/>
    </reaction>
</comment>
<dbReference type="EMBL" id="LN885086">
    <property type="protein sequence ID" value="CUQ67245.1"/>
    <property type="molecule type" value="Genomic_DNA"/>
</dbReference>
<dbReference type="EC" id="2.7.7.65" evidence="1"/>
<dbReference type="InterPro" id="IPR000160">
    <property type="entry name" value="GGDEF_dom"/>
</dbReference>
<gene>
    <name evidence="4" type="ORF">NITINOP_2273</name>
</gene>
<dbReference type="FunFam" id="3.30.70.270:FF:000001">
    <property type="entry name" value="Diguanylate cyclase domain protein"/>
    <property type="match status" value="1"/>
</dbReference>
<dbReference type="KEGG" id="nio:NITINOP_2273"/>
<evidence type="ECO:0000313" key="5">
    <source>
        <dbReference type="Proteomes" id="UP000066284"/>
    </source>
</evidence>
<dbReference type="OrthoDB" id="5429942at2"/>
<evidence type="ECO:0000256" key="2">
    <source>
        <dbReference type="ARBA" id="ARBA00034247"/>
    </source>
</evidence>
<proteinExistence type="predicted"/>
<dbReference type="STRING" id="1715989.NITINOP_2273"/>
<evidence type="ECO:0000256" key="1">
    <source>
        <dbReference type="ARBA" id="ARBA00012528"/>
    </source>
</evidence>
<dbReference type="AlphaFoldDB" id="A0A0S4KV84"/>
<sequence>MRLRTERAAPLSLVRSGNGAPREIVAREMVEGAGQAVIGRAGDESAAIGEIGFRERRSAKIIAGGTALALVEAGLAPSNCAMETKDPLTGLLDRRTFETLLHRRLKMWLRHGVPSCLLVLDLDYFKIVNEQLGWNAGDELLRQVADLIKKNVREADSVSRYGGGSFAVLLPEADLPHGVGTAERLRDEMERHAFVLGQGQARMTASIGVTSLGRAAIESIGRWMAAADAALDQAKSRGRNRVVISESSPFVPAQAALCLAA</sequence>
<dbReference type="GO" id="GO:0052621">
    <property type="term" value="F:diguanylate cyclase activity"/>
    <property type="evidence" value="ECO:0007669"/>
    <property type="project" value="UniProtKB-EC"/>
</dbReference>
<dbReference type="Gene3D" id="3.30.70.270">
    <property type="match status" value="1"/>
</dbReference>
<keyword evidence="5" id="KW-1185">Reference proteome</keyword>
<dbReference type="Proteomes" id="UP000066284">
    <property type="component" value="Chromosome 1"/>
</dbReference>
<dbReference type="PANTHER" id="PTHR45138">
    <property type="entry name" value="REGULATORY COMPONENTS OF SENSORY TRANSDUCTION SYSTEM"/>
    <property type="match status" value="1"/>
</dbReference>
<dbReference type="Pfam" id="PF00990">
    <property type="entry name" value="GGDEF"/>
    <property type="match status" value="1"/>
</dbReference>
<dbReference type="PROSITE" id="PS50887">
    <property type="entry name" value="GGDEF"/>
    <property type="match status" value="1"/>
</dbReference>
<feature type="domain" description="GGDEF" evidence="3">
    <location>
        <begin position="113"/>
        <end position="247"/>
    </location>
</feature>
<protein>
    <recommendedName>
        <fullName evidence="1">diguanylate cyclase</fullName>
        <ecNumber evidence="1">2.7.7.65</ecNumber>
    </recommendedName>
</protein>
<dbReference type="SUPFAM" id="SSF55073">
    <property type="entry name" value="Nucleotide cyclase"/>
    <property type="match status" value="1"/>
</dbReference>
<dbReference type="RefSeq" id="WP_082633742.1">
    <property type="nucleotide sequence ID" value="NZ_LN885086.1"/>
</dbReference>
<reference evidence="5" key="1">
    <citation type="submission" date="2015-09" db="EMBL/GenBank/DDBJ databases">
        <authorList>
            <person name="Daims H."/>
        </authorList>
    </citation>
    <scope>NUCLEOTIDE SEQUENCE [LARGE SCALE GENOMIC DNA]</scope>
</reference>
<evidence type="ECO:0000313" key="4">
    <source>
        <dbReference type="EMBL" id="CUQ67245.1"/>
    </source>
</evidence>
<keyword evidence="4" id="KW-0808">Transferase</keyword>
<name>A0A0S4KV84_9BACT</name>
<dbReference type="InterPro" id="IPR043128">
    <property type="entry name" value="Rev_trsase/Diguanyl_cyclase"/>
</dbReference>
<dbReference type="NCBIfam" id="TIGR00254">
    <property type="entry name" value="GGDEF"/>
    <property type="match status" value="1"/>
</dbReference>
<keyword evidence="4" id="KW-0548">Nucleotidyltransferase</keyword>
<dbReference type="SMART" id="SM00267">
    <property type="entry name" value="GGDEF"/>
    <property type="match status" value="1"/>
</dbReference>